<dbReference type="AlphaFoldDB" id="V4H080"/>
<evidence type="ECO:0000313" key="2">
    <source>
        <dbReference type="EMBL" id="ESP90806.1"/>
    </source>
</evidence>
<keyword evidence="1" id="KW-0812">Transmembrane</keyword>
<dbReference type="EMBL" id="AUSV01000134">
    <property type="protein sequence ID" value="ESP90806.1"/>
    <property type="molecule type" value="Genomic_DNA"/>
</dbReference>
<organism evidence="2 3">
    <name type="scientific">Pseudoalteromonas luteoviolacea (strain 2ta16)</name>
    <dbReference type="NCBI Taxonomy" id="1353533"/>
    <lineage>
        <taxon>Bacteria</taxon>
        <taxon>Pseudomonadati</taxon>
        <taxon>Pseudomonadota</taxon>
        <taxon>Gammaproteobacteria</taxon>
        <taxon>Alteromonadales</taxon>
        <taxon>Pseudoalteromonadaceae</taxon>
        <taxon>Pseudoalteromonas</taxon>
    </lineage>
</organism>
<feature type="transmembrane region" description="Helical" evidence="1">
    <location>
        <begin position="330"/>
        <end position="357"/>
    </location>
</feature>
<protein>
    <submittedName>
        <fullName evidence="2">Uncharacterized protein</fullName>
    </submittedName>
</protein>
<dbReference type="Proteomes" id="UP000017820">
    <property type="component" value="Unassembled WGS sequence"/>
</dbReference>
<dbReference type="PATRIC" id="fig|1353533.3.peg.5351"/>
<accession>V4H080</accession>
<gene>
    <name evidence="2" type="ORF">PL2TA16_01910</name>
</gene>
<comment type="caution">
    <text evidence="2">The sequence shown here is derived from an EMBL/GenBank/DDBJ whole genome shotgun (WGS) entry which is preliminary data.</text>
</comment>
<reference evidence="2 3" key="1">
    <citation type="submission" date="2013-07" db="EMBL/GenBank/DDBJ databases">
        <title>Draft genome sequence of Pseudoalteromonas luteoviolacea 2ta16.</title>
        <authorList>
            <person name="Allen E.E."/>
            <person name="Azam F."/>
            <person name="Podell S."/>
        </authorList>
    </citation>
    <scope>NUCLEOTIDE SEQUENCE [LARGE SCALE GENOMIC DNA]</scope>
    <source>
        <strain evidence="2 3">2ta16</strain>
    </source>
</reference>
<dbReference type="RefSeq" id="WP_023402163.1">
    <property type="nucleotide sequence ID" value="NZ_AUSV01000134.1"/>
</dbReference>
<evidence type="ECO:0000313" key="3">
    <source>
        <dbReference type="Proteomes" id="UP000017820"/>
    </source>
</evidence>
<evidence type="ECO:0000256" key="1">
    <source>
        <dbReference type="SAM" id="Phobius"/>
    </source>
</evidence>
<sequence>MTRAKYAALRSTRTGYYLNDSGDFVKTFNVSTCMVRIYEKEGKSIIRHDMHHKYLSALKGWSDDIPNVEAQFFTEYCDESHLDILRTSSSDDKNGASNLHSDRELFIEERDERKVISAPTGNYQILSNSQLDEINTLAKGGSGLTAFANKRALAEDKSGNLVKKIGETPEAEQEHLWVKAHLKDGTPIQYSNHFGARITVIYQKKVSKFGAGIAEKLRQQSAHNANEFDENLEEDYGETSELVFMLQSGETTTFQNFVNLSGKIVPNIVLTSLLVKGLNAFARNMVLKGVQRTISRALALGLENSMTQELWYVRLTSYLTRGPWYSSGRLIAGAFNLGAALAIGYAISVIIELYVFVPQKLRVSILNMTKSSLNLGAAYLDNVPENLAAPTPDSPYNLPAMTTAGEVITIDPILGPITADQTVVYGADTVANNDNIIAEGLGILYSIVPNSPSSIQNVFASVDIPYARSNNLNIDFDVSSTNYKSIFNRLESGHKELSYSDKKGDVAVEMSLNALTGSDHDYVAQILIKPKT</sequence>
<keyword evidence="1" id="KW-1133">Transmembrane helix</keyword>
<keyword evidence="1" id="KW-0472">Membrane</keyword>
<name>V4H080_PSEL2</name>
<proteinExistence type="predicted"/>